<accession>A0A0P0GHU4</accession>
<comment type="similarity">
    <text evidence="5">Belongs to the CbiD family.</text>
</comment>
<reference evidence="6 7" key="1">
    <citation type="journal article" date="2015" name="Science">
        <title>Genetic determinants of in vivo fitness and diet responsiveness in multiple human gut Bacteroides.</title>
        <authorList>
            <person name="Wu M."/>
            <person name="McNulty N.P."/>
            <person name="Rodionov D.A."/>
            <person name="Khoroshkin M.S."/>
            <person name="Griffin N.W."/>
            <person name="Cheng J."/>
            <person name="Latreille P."/>
            <person name="Kerstetter R.A."/>
            <person name="Terrapon N."/>
            <person name="Henrissat B."/>
            <person name="Osterman A.L."/>
            <person name="Gordon J.I."/>
        </authorList>
    </citation>
    <scope>NUCLEOTIDE SEQUENCE [LARGE SCALE GENOMIC DNA]</scope>
    <source>
        <strain evidence="6 7">WH2</strain>
    </source>
</reference>
<dbReference type="RefSeq" id="WP_029426857.1">
    <property type="nucleotide sequence ID" value="NZ_CP012801.1"/>
</dbReference>
<evidence type="ECO:0000256" key="2">
    <source>
        <dbReference type="ARBA" id="ARBA00022603"/>
    </source>
</evidence>
<evidence type="ECO:0000313" key="7">
    <source>
        <dbReference type="Proteomes" id="UP000061809"/>
    </source>
</evidence>
<dbReference type="GO" id="GO:0016994">
    <property type="term" value="F:precorrin-6A reductase activity"/>
    <property type="evidence" value="ECO:0007669"/>
    <property type="project" value="InterPro"/>
</dbReference>
<dbReference type="EMBL" id="CP012801">
    <property type="protein sequence ID" value="ALJ57636.1"/>
    <property type="molecule type" value="Genomic_DNA"/>
</dbReference>
<dbReference type="PANTHER" id="PTHR35863:SF1">
    <property type="entry name" value="COBALT-PRECORRIN-5B C(1)-METHYLTRANSFERASE"/>
    <property type="match status" value="1"/>
</dbReference>
<evidence type="ECO:0000256" key="4">
    <source>
        <dbReference type="ARBA" id="ARBA00022691"/>
    </source>
</evidence>
<dbReference type="UniPathway" id="UPA00148">
    <property type="reaction ID" value="UER00227"/>
</dbReference>
<protein>
    <recommendedName>
        <fullName evidence="5">Cobalt-precorrin-5B C(1)-methyltransferase</fullName>
        <ecNumber evidence="5">2.1.1.195</ecNumber>
    </recommendedName>
    <alternativeName>
        <fullName evidence="5">Cobalt-precorrin-6A synthase</fullName>
    </alternativeName>
</protein>
<evidence type="ECO:0000256" key="3">
    <source>
        <dbReference type="ARBA" id="ARBA00022679"/>
    </source>
</evidence>
<dbReference type="Pfam" id="PF02571">
    <property type="entry name" value="CbiJ"/>
    <property type="match status" value="1"/>
</dbReference>
<comment type="pathway">
    <text evidence="5">Cofactor biosynthesis; adenosylcobalamin biosynthesis; cob(II)yrinate a,c-diamide from sirohydrochlorin (anaerobic route): step 6/10.</text>
</comment>
<dbReference type="InterPro" id="IPR036074">
    <property type="entry name" value="CbiD_sf"/>
</dbReference>
<dbReference type="SUPFAM" id="SSF111342">
    <property type="entry name" value="CbiD-like"/>
    <property type="match status" value="1"/>
</dbReference>
<dbReference type="GO" id="GO:0043780">
    <property type="term" value="F:cobalt-precorrin-5B C1-methyltransferase activity"/>
    <property type="evidence" value="ECO:0007669"/>
    <property type="project" value="RHEA"/>
</dbReference>
<dbReference type="HAMAP" id="MF_00787">
    <property type="entry name" value="CbiD"/>
    <property type="match status" value="1"/>
</dbReference>
<dbReference type="AlphaFoldDB" id="A0A0P0GHU4"/>
<evidence type="ECO:0000256" key="1">
    <source>
        <dbReference type="ARBA" id="ARBA00022573"/>
    </source>
</evidence>
<comment type="function">
    <text evidence="5">Catalyzes the methylation of C-1 in cobalt-precorrin-5B to form cobalt-precorrin-6A.</text>
</comment>
<gene>
    <name evidence="5" type="primary">cbiD</name>
    <name evidence="6" type="ORF">BcellWH2_00361</name>
</gene>
<evidence type="ECO:0000313" key="6">
    <source>
        <dbReference type="EMBL" id="ALJ57636.1"/>
    </source>
</evidence>
<keyword evidence="4 5" id="KW-0949">S-adenosyl-L-methionine</keyword>
<dbReference type="GO" id="GO:0032259">
    <property type="term" value="P:methylation"/>
    <property type="evidence" value="ECO:0007669"/>
    <property type="project" value="UniProtKB-KW"/>
</dbReference>
<keyword evidence="3 5" id="KW-0808">Transferase</keyword>
<name>A0A0P0GHU4_9BACE</name>
<dbReference type="PANTHER" id="PTHR35863">
    <property type="entry name" value="COBALT-PRECORRIN-5B C(1)-METHYLTRANSFERASE"/>
    <property type="match status" value="1"/>
</dbReference>
<sequence length="631" mass="69900">MILILGGTTEGRIAARTLEEAGKPFYYSTKGDEQEIAMYHGIRLQGAMDEKEMERCCREYNIQLLVDAAHPFAEQLHQTVEKVADTLDLYVIRFERIYPPRDEEHITWCDDFEDAIRQIKQEEIFTLLALTGVQSIAKLKPLWQESACCYFRILNRESSRRLAEREGFPEKYLHYYHAGEDERILLQQLHPEAILIKESGLSGGFNEKVEAALQEGIRIFAIRRPPMPGSFMIVNGEHGLRRMIEKHFPDFYPLRSGLTTGTCAAAAAVAATWDIFNVQRQPRPAEFPVILPNGETIYVPVEEQELYPHPSCVNDDWMLEADATVIKDAGDDPDVTNGMQIKANVAVPFRFDDPTPAELGADDYTVIVCGGEGVGIVTLSGLGLEVGGPAINITPRKMIENNVKACLQRLGISKQPNPFAVTISVPGGEEIARRTFNPRLGIEGGISIIGTSGIVKPFSSEAFVDSIRKSMEVGRATGSPRIVLNSGAKSEKYVRGYYPELPAQAFIHYGNFIGDTIKIAADLEIKAVTLGIMIGKAVKLAEGNLDTHSKQVTMNKDFLREVALSAGCGGETLAVIEKITLARELWTLLSAEDLQAFCSRLLELCHQYCDPLLPEGELTILLISEEGKIIT</sequence>
<dbReference type="PATRIC" id="fig|246787.4.peg.378"/>
<dbReference type="Gene3D" id="3.30.2110.10">
    <property type="entry name" value="CbiD-like"/>
    <property type="match status" value="1"/>
</dbReference>
<organism evidence="6 7">
    <name type="scientific">Bacteroides cellulosilyticus</name>
    <dbReference type="NCBI Taxonomy" id="246787"/>
    <lineage>
        <taxon>Bacteria</taxon>
        <taxon>Pseudomonadati</taxon>
        <taxon>Bacteroidota</taxon>
        <taxon>Bacteroidia</taxon>
        <taxon>Bacteroidales</taxon>
        <taxon>Bacteroidaceae</taxon>
        <taxon>Bacteroides</taxon>
    </lineage>
</organism>
<evidence type="ECO:0000256" key="5">
    <source>
        <dbReference type="HAMAP-Rule" id="MF_00787"/>
    </source>
</evidence>
<dbReference type="GO" id="GO:0019251">
    <property type="term" value="P:anaerobic cobalamin biosynthetic process"/>
    <property type="evidence" value="ECO:0007669"/>
    <property type="project" value="UniProtKB-UniRule"/>
</dbReference>
<dbReference type="PROSITE" id="PS51014">
    <property type="entry name" value="COBK_CBIJ"/>
    <property type="match status" value="1"/>
</dbReference>
<proteinExistence type="inferred from homology"/>
<keyword evidence="2 5" id="KW-0489">Methyltransferase</keyword>
<dbReference type="InterPro" id="IPR002748">
    <property type="entry name" value="CbiD"/>
</dbReference>
<dbReference type="NCBIfam" id="TIGR00312">
    <property type="entry name" value="cbiD"/>
    <property type="match status" value="1"/>
</dbReference>
<dbReference type="Proteomes" id="UP000061809">
    <property type="component" value="Chromosome"/>
</dbReference>
<keyword evidence="1 5" id="KW-0169">Cobalamin biosynthesis</keyword>
<dbReference type="InterPro" id="IPR003723">
    <property type="entry name" value="Precorrin-6x_reduct"/>
</dbReference>
<dbReference type="EC" id="2.1.1.195" evidence="5"/>
<comment type="catalytic activity">
    <reaction evidence="5">
        <text>Co-precorrin-5B + S-adenosyl-L-methionine = Co-precorrin-6A + S-adenosyl-L-homocysteine</text>
        <dbReference type="Rhea" id="RHEA:26285"/>
        <dbReference type="ChEBI" id="CHEBI:57856"/>
        <dbReference type="ChEBI" id="CHEBI:59789"/>
        <dbReference type="ChEBI" id="CHEBI:60063"/>
        <dbReference type="ChEBI" id="CHEBI:60064"/>
        <dbReference type="EC" id="2.1.1.195"/>
    </reaction>
</comment>
<dbReference type="Pfam" id="PF01888">
    <property type="entry name" value="CbiD"/>
    <property type="match status" value="1"/>
</dbReference>
<dbReference type="KEGG" id="bcel:BcellWH2_00361"/>